<feature type="region of interest" description="Disordered" evidence="1">
    <location>
        <begin position="1"/>
        <end position="41"/>
    </location>
</feature>
<dbReference type="SUPFAM" id="SSF52540">
    <property type="entry name" value="P-loop containing nucleoside triphosphate hydrolases"/>
    <property type="match status" value="1"/>
</dbReference>
<keyword evidence="2" id="KW-1133">Transmembrane helix</keyword>
<keyword evidence="3" id="KW-0067">ATP-binding</keyword>
<sequence length="708" mass="75697">MDSDANRDARGTHANPVPRPAGPPRMPAAPPRPPSAPPLPDGSAFLTWLRTPRPEAAPGVWRFGYRPRPDQEPELIPGRQLLSGAVIAFLVGWLIWSLLWNGYLGGWWLLPLYAMIPDSWVDPHSFTAVIVVYAYYTLVAGTIMVGVGRLGRWGEIWRRYGPPAWRPRTAPAAERPPAPEEDPAAWPELRAAGAADAAERLAAEARTGLMRDVDHARITRAWQGVRTGRHSLATFTGAVLKDGAAACPHPSGARDLPTRQARHDLVTGQVRLGTTADDPRNPYAYRGTGLALGPELLGTSLLAVGPAGSGKTGTLVRPLAESLCLHALAGRAAVVVVGAAGAGISPADAYDVVVRIGNPDSVYDLDLYGGTGDPDEAAAVLAEALVGDLADPHPGNDSRRSTTVLAQLLGPFRAVHGRFPSVPELRQLLDGAPGPLAELRKALQQAGQDSLLRELDARERQLAHPGDVAGVLADRVALLDRPAFAGFFDTSGQSRPFSLKALDHPVRVRVDLPERGHADASRILARLVLAQFTASVAVREDRSLFACLVLDDATGVVTPEAVRGIQRLRSGNAGAVLTLRTLDDVPRPLRGPLLGATGCRMALAGLTPWDGQDFAEVWGKEWTEARDVTDRQIIADSPAGKAWHAVRRVITGKAATARAVTVRQVERERWSASDLAHAMPPGHAVLSLTSVRGEHAPPLLVDLRDERV</sequence>
<feature type="transmembrane region" description="Helical" evidence="2">
    <location>
        <begin position="81"/>
        <end position="104"/>
    </location>
</feature>
<accession>A0ABV5EK38</accession>
<dbReference type="RefSeq" id="WP_376735703.1">
    <property type="nucleotide sequence ID" value="NZ_JAYMRP010000041.1"/>
</dbReference>
<dbReference type="EMBL" id="JAYMRP010000041">
    <property type="protein sequence ID" value="MFB8777214.1"/>
    <property type="molecule type" value="Genomic_DNA"/>
</dbReference>
<dbReference type="InterPro" id="IPR027417">
    <property type="entry name" value="P-loop_NTPase"/>
</dbReference>
<keyword evidence="2" id="KW-0812">Transmembrane</keyword>
<evidence type="ECO:0000313" key="4">
    <source>
        <dbReference type="Proteomes" id="UP001585080"/>
    </source>
</evidence>
<evidence type="ECO:0000256" key="2">
    <source>
        <dbReference type="SAM" id="Phobius"/>
    </source>
</evidence>
<dbReference type="Proteomes" id="UP001585080">
    <property type="component" value="Unassembled WGS sequence"/>
</dbReference>
<feature type="compositionally biased region" description="Pro residues" evidence="1">
    <location>
        <begin position="17"/>
        <end position="40"/>
    </location>
</feature>
<evidence type="ECO:0000313" key="3">
    <source>
        <dbReference type="EMBL" id="MFB8777214.1"/>
    </source>
</evidence>
<dbReference type="GO" id="GO:0005524">
    <property type="term" value="F:ATP binding"/>
    <property type="evidence" value="ECO:0007669"/>
    <property type="project" value="UniProtKB-KW"/>
</dbReference>
<keyword evidence="3" id="KW-0547">Nucleotide-binding</keyword>
<evidence type="ECO:0000256" key="1">
    <source>
        <dbReference type="SAM" id="MobiDB-lite"/>
    </source>
</evidence>
<protein>
    <submittedName>
        <fullName evidence="3">ATP-binding protein</fullName>
    </submittedName>
</protein>
<feature type="compositionally biased region" description="Basic and acidic residues" evidence="1">
    <location>
        <begin position="1"/>
        <end position="11"/>
    </location>
</feature>
<keyword evidence="2" id="KW-0472">Membrane</keyword>
<proteinExistence type="predicted"/>
<feature type="transmembrane region" description="Helical" evidence="2">
    <location>
        <begin position="124"/>
        <end position="150"/>
    </location>
</feature>
<organism evidence="3 4">
    <name type="scientific">Streptomyces broussonetiae</name>
    <dbReference type="NCBI Taxonomy" id="2686304"/>
    <lineage>
        <taxon>Bacteria</taxon>
        <taxon>Bacillati</taxon>
        <taxon>Actinomycetota</taxon>
        <taxon>Actinomycetes</taxon>
        <taxon>Kitasatosporales</taxon>
        <taxon>Streptomycetaceae</taxon>
        <taxon>Streptomyces</taxon>
    </lineage>
</organism>
<name>A0ABV5EK38_9ACTN</name>
<reference evidence="3 4" key="1">
    <citation type="submission" date="2024-01" db="EMBL/GenBank/DDBJ databases">
        <title>Genome mining of biosynthetic gene clusters to explore secondary metabolites of Streptomyces sp.</title>
        <authorList>
            <person name="Baig A."/>
            <person name="Ajitkumar Shintre N."/>
            <person name="Kumar H."/>
            <person name="Anbarasu A."/>
            <person name="Ramaiah S."/>
        </authorList>
    </citation>
    <scope>NUCLEOTIDE SEQUENCE [LARGE SCALE GENOMIC DNA]</scope>
    <source>
        <strain evidence="3 4">A57</strain>
    </source>
</reference>
<keyword evidence="4" id="KW-1185">Reference proteome</keyword>
<comment type="caution">
    <text evidence="3">The sequence shown here is derived from an EMBL/GenBank/DDBJ whole genome shotgun (WGS) entry which is preliminary data.</text>
</comment>
<gene>
    <name evidence="3" type="ORF">VSS16_31595</name>
</gene>